<keyword evidence="5" id="KW-0547">Nucleotide-binding</keyword>
<dbReference type="EnsemblMetazoa" id="HelroT78768">
    <property type="protein sequence ID" value="HelroP78768"/>
    <property type="gene ID" value="HelroG78768"/>
</dbReference>
<reference evidence="14" key="1">
    <citation type="submission" date="2012-12" db="EMBL/GenBank/DDBJ databases">
        <authorList>
            <person name="Hellsten U."/>
            <person name="Grimwood J."/>
            <person name="Chapman J.A."/>
            <person name="Shapiro H."/>
            <person name="Aerts A."/>
            <person name="Otillar R.P."/>
            <person name="Terry A.Y."/>
            <person name="Boore J.L."/>
            <person name="Simakov O."/>
            <person name="Marletaz F."/>
            <person name="Cho S.-J."/>
            <person name="Edsinger-Gonzales E."/>
            <person name="Havlak P."/>
            <person name="Kuo D.-H."/>
            <person name="Larsson T."/>
            <person name="Lv J."/>
            <person name="Arendt D."/>
            <person name="Savage R."/>
            <person name="Osoegawa K."/>
            <person name="de Jong P."/>
            <person name="Lindberg D.R."/>
            <person name="Seaver E.C."/>
            <person name="Weisblat D.A."/>
            <person name="Putnam N.H."/>
            <person name="Grigoriev I.V."/>
            <person name="Rokhsar D.S."/>
        </authorList>
    </citation>
    <scope>NUCLEOTIDE SEQUENCE</scope>
</reference>
<dbReference type="PANTHER" id="PTHR24223:SF443">
    <property type="entry name" value="MULTIDRUG-RESISTANCE LIKE PROTEIN 1, ISOFORM I"/>
    <property type="match status" value="1"/>
</dbReference>
<evidence type="ECO:0000256" key="5">
    <source>
        <dbReference type="ARBA" id="ARBA00022741"/>
    </source>
</evidence>
<dbReference type="InterPro" id="IPR003593">
    <property type="entry name" value="AAA+_ATPase"/>
</dbReference>
<name>T1G3F5_HELRO</name>
<dbReference type="InParanoid" id="T1G3F5"/>
<feature type="domain" description="ABC transmembrane type-1" evidence="11">
    <location>
        <begin position="262"/>
        <end position="542"/>
    </location>
</feature>
<evidence type="ECO:0000256" key="1">
    <source>
        <dbReference type="ARBA" id="ARBA00004128"/>
    </source>
</evidence>
<gene>
    <name evidence="13" type="primary">20215603</name>
    <name evidence="12" type="ORF">HELRODRAFT_78768</name>
</gene>
<keyword evidence="7 9" id="KW-1133">Transmembrane helix</keyword>
<feature type="transmembrane region" description="Helical" evidence="9">
    <location>
        <begin position="487"/>
        <end position="506"/>
    </location>
</feature>
<dbReference type="HOGENOM" id="CLU_000604_27_9_1"/>
<protein>
    <submittedName>
        <fullName evidence="12 13">Uncharacterized protein</fullName>
    </submittedName>
</protein>
<feature type="transmembrane region" description="Helical" evidence="9">
    <location>
        <begin position="306"/>
        <end position="327"/>
    </location>
</feature>
<dbReference type="FunFam" id="3.40.50.300:FF:004453">
    <property type="entry name" value="Uncharacterized protein"/>
    <property type="match status" value="1"/>
</dbReference>
<keyword evidence="6" id="KW-0067">ATP-binding</keyword>
<dbReference type="SUPFAM" id="SSF52540">
    <property type="entry name" value="P-loop containing nucleoside triphosphate hydrolases"/>
    <property type="match status" value="2"/>
</dbReference>
<comment type="subcellular location">
    <subcellularLocation>
        <location evidence="1">Vacuole membrane</location>
        <topology evidence="1">Multi-pass membrane protein</topology>
    </subcellularLocation>
</comment>
<evidence type="ECO:0000256" key="8">
    <source>
        <dbReference type="ARBA" id="ARBA00023136"/>
    </source>
</evidence>
<dbReference type="CTD" id="20215603"/>
<dbReference type="GO" id="GO:0005524">
    <property type="term" value="F:ATP binding"/>
    <property type="evidence" value="ECO:0007669"/>
    <property type="project" value="UniProtKB-KW"/>
</dbReference>
<dbReference type="KEGG" id="hro:HELRODRAFT_78768"/>
<evidence type="ECO:0000259" key="10">
    <source>
        <dbReference type="PROSITE" id="PS50893"/>
    </source>
</evidence>
<dbReference type="SMART" id="SM00382">
    <property type="entry name" value="AAA"/>
    <property type="match status" value="1"/>
</dbReference>
<dbReference type="GO" id="GO:0140359">
    <property type="term" value="F:ABC-type transporter activity"/>
    <property type="evidence" value="ECO:0007669"/>
    <property type="project" value="InterPro"/>
</dbReference>
<dbReference type="Pfam" id="PF00664">
    <property type="entry name" value="ABC_membrane"/>
    <property type="match status" value="1"/>
</dbReference>
<keyword evidence="14" id="KW-1185">Reference proteome</keyword>
<sequence>YVSQQAWIQNCTVRENICLNRPFVQKKYEKVVSACHLADDLKKFPGGDLSELGSKGANLSGGQRQRVNLARAVYSKADLYLIDDSLSAVDPQVAKHIFKEVISREGLLRKKTRIFATNSIGFLPEMDLIIVMNSGAIECIGTYGDIMKHKGDYFTFLQQHADSIREESADRVAKRSLSIGPGSITPFREEGLNAGLARLCITQKSLTNLENEKMIESNMHYDVDEWQPNTFTATTSQINVEKVDSGQIRWGAIGDYIKSGGLLIFMIVLIGHLAMLMSQCASYIWIQRWTDNITNETLDQYVTSYGVIGLVEVISIIIISLMMAFGFSSASKALHDKAIKRLFRAPISYFDTTSPGQIFNYMSTDLDTVDCALPLDVQLWLISFCVIISSIGTIAYADPIYLCITLPIMLVSAIVQRIYGRSAIQLRREYALKKTPVYSHFEESISGAVSIRSYGKQKLFMSKADRLNDESHKPWHSYLACWRWYTLYNETMGVLAIFLTAITAVIVENEKFPGRVALALFSIFQILPHIPIATRMMIEIEAHIVAVERLMKCASIPQEAPRQSAKGHEPPESWPTEGHIEFKDLCVKYRPDLKDDCLKNLNFDIVPKSKVGVVGETGAGKSSIIISLFRMMEARAGSISIDNRNIANVGLHELRSKLTCIPQEPILFSGTLRSNLDALRNHTDQQIWNSLVQAQLEDFIKKNMAAGLDHVINSEDEVCVGRRQQICLARALLRNSKIILLDEPTAAVDYRTDQTIQEVIRKEFNESTIVTVAHRLATVKDCDKILVLDFGQVVEYEAPEKLLANPNSKFSQMNNAAKMEQM</sequence>
<dbReference type="InterPro" id="IPR036640">
    <property type="entry name" value="ABC1_TM_sf"/>
</dbReference>
<dbReference type="OrthoDB" id="6500128at2759"/>
<dbReference type="EMBL" id="KB096457">
    <property type="protein sequence ID" value="ESO04593.1"/>
    <property type="molecule type" value="Genomic_DNA"/>
</dbReference>
<feature type="transmembrane region" description="Helical" evidence="9">
    <location>
        <begin position="399"/>
        <end position="419"/>
    </location>
</feature>
<evidence type="ECO:0000256" key="3">
    <source>
        <dbReference type="ARBA" id="ARBA00022692"/>
    </source>
</evidence>
<dbReference type="FunFam" id="3.40.50.300:FF:000163">
    <property type="entry name" value="Multidrug resistance-associated protein member 4"/>
    <property type="match status" value="1"/>
</dbReference>
<evidence type="ECO:0000313" key="12">
    <source>
        <dbReference type="EMBL" id="ESO04593.1"/>
    </source>
</evidence>
<evidence type="ECO:0000256" key="7">
    <source>
        <dbReference type="ARBA" id="ARBA00022989"/>
    </source>
</evidence>
<evidence type="ECO:0000313" key="14">
    <source>
        <dbReference type="Proteomes" id="UP000015101"/>
    </source>
</evidence>
<dbReference type="EMBL" id="AMQM01004136">
    <property type="status" value="NOT_ANNOTATED_CDS"/>
    <property type="molecule type" value="Genomic_DNA"/>
</dbReference>
<dbReference type="GeneID" id="20215603"/>
<dbReference type="Gene3D" id="3.40.50.300">
    <property type="entry name" value="P-loop containing nucleotide triphosphate hydrolases"/>
    <property type="match status" value="2"/>
</dbReference>
<evidence type="ECO:0000256" key="6">
    <source>
        <dbReference type="ARBA" id="ARBA00022840"/>
    </source>
</evidence>
<keyword evidence="4" id="KW-0677">Repeat</keyword>
<dbReference type="PROSITE" id="PS50929">
    <property type="entry name" value="ABC_TM1F"/>
    <property type="match status" value="1"/>
</dbReference>
<evidence type="ECO:0000256" key="2">
    <source>
        <dbReference type="ARBA" id="ARBA00022448"/>
    </source>
</evidence>
<dbReference type="PROSITE" id="PS50893">
    <property type="entry name" value="ABC_TRANSPORTER_2"/>
    <property type="match status" value="1"/>
</dbReference>
<keyword evidence="8 9" id="KW-0472">Membrane</keyword>
<dbReference type="PANTHER" id="PTHR24223">
    <property type="entry name" value="ATP-BINDING CASSETTE SUB-FAMILY C"/>
    <property type="match status" value="1"/>
</dbReference>
<dbReference type="InterPro" id="IPR050173">
    <property type="entry name" value="ABC_transporter_C-like"/>
</dbReference>
<dbReference type="CDD" id="cd03244">
    <property type="entry name" value="ABCC_MRP_domain2"/>
    <property type="match status" value="1"/>
</dbReference>
<dbReference type="Pfam" id="PF00005">
    <property type="entry name" value="ABC_tran"/>
    <property type="match status" value="2"/>
</dbReference>
<dbReference type="SUPFAM" id="SSF90123">
    <property type="entry name" value="ABC transporter transmembrane region"/>
    <property type="match status" value="1"/>
</dbReference>
<dbReference type="InterPro" id="IPR003439">
    <property type="entry name" value="ABC_transporter-like_ATP-bd"/>
</dbReference>
<reference evidence="13" key="3">
    <citation type="submission" date="2015-06" db="UniProtKB">
        <authorList>
            <consortium name="EnsemblMetazoa"/>
        </authorList>
    </citation>
    <scope>IDENTIFICATION</scope>
</reference>
<dbReference type="AlphaFoldDB" id="T1G3F5"/>
<dbReference type="RefSeq" id="XP_009017172.1">
    <property type="nucleotide sequence ID" value="XM_009018924.1"/>
</dbReference>
<dbReference type="GO" id="GO:0005774">
    <property type="term" value="C:vacuolar membrane"/>
    <property type="evidence" value="ECO:0007669"/>
    <property type="project" value="UniProtKB-SubCell"/>
</dbReference>
<organism evidence="13 14">
    <name type="scientific">Helobdella robusta</name>
    <name type="common">Californian leech</name>
    <dbReference type="NCBI Taxonomy" id="6412"/>
    <lineage>
        <taxon>Eukaryota</taxon>
        <taxon>Metazoa</taxon>
        <taxon>Spiralia</taxon>
        <taxon>Lophotrochozoa</taxon>
        <taxon>Annelida</taxon>
        <taxon>Clitellata</taxon>
        <taxon>Hirudinea</taxon>
        <taxon>Rhynchobdellida</taxon>
        <taxon>Glossiphoniidae</taxon>
        <taxon>Helobdella</taxon>
    </lineage>
</organism>
<dbReference type="FunFam" id="1.20.1560.10:FF:000013">
    <property type="entry name" value="ABC transporter C family member 2"/>
    <property type="match status" value="1"/>
</dbReference>
<accession>T1G3F5</accession>
<feature type="domain" description="ABC transporter" evidence="10">
    <location>
        <begin position="580"/>
        <end position="815"/>
    </location>
</feature>
<dbReference type="OMA" id="SACHLAD"/>
<dbReference type="GO" id="GO:0016887">
    <property type="term" value="F:ATP hydrolysis activity"/>
    <property type="evidence" value="ECO:0007669"/>
    <property type="project" value="InterPro"/>
</dbReference>
<dbReference type="eggNOG" id="KOG0054">
    <property type="taxonomic scope" value="Eukaryota"/>
</dbReference>
<dbReference type="InterPro" id="IPR011527">
    <property type="entry name" value="ABC1_TM_dom"/>
</dbReference>
<dbReference type="STRING" id="6412.T1G3F5"/>
<feature type="transmembrane region" description="Helical" evidence="9">
    <location>
        <begin position="262"/>
        <end position="286"/>
    </location>
</feature>
<keyword evidence="3 9" id="KW-0812">Transmembrane</keyword>
<evidence type="ECO:0000256" key="9">
    <source>
        <dbReference type="SAM" id="Phobius"/>
    </source>
</evidence>
<evidence type="ECO:0000313" key="13">
    <source>
        <dbReference type="EnsemblMetazoa" id="HelroP78768"/>
    </source>
</evidence>
<dbReference type="InterPro" id="IPR027417">
    <property type="entry name" value="P-loop_NTPase"/>
</dbReference>
<proteinExistence type="predicted"/>
<reference evidence="12 14" key="2">
    <citation type="journal article" date="2013" name="Nature">
        <title>Insights into bilaterian evolution from three spiralian genomes.</title>
        <authorList>
            <person name="Simakov O."/>
            <person name="Marletaz F."/>
            <person name="Cho S.J."/>
            <person name="Edsinger-Gonzales E."/>
            <person name="Havlak P."/>
            <person name="Hellsten U."/>
            <person name="Kuo D.H."/>
            <person name="Larsson T."/>
            <person name="Lv J."/>
            <person name="Arendt D."/>
            <person name="Savage R."/>
            <person name="Osoegawa K."/>
            <person name="de Jong P."/>
            <person name="Grimwood J."/>
            <person name="Chapman J.A."/>
            <person name="Shapiro H."/>
            <person name="Aerts A."/>
            <person name="Otillar R.P."/>
            <person name="Terry A.Y."/>
            <person name="Boore J.L."/>
            <person name="Grigoriev I.V."/>
            <person name="Lindberg D.R."/>
            <person name="Seaver E.C."/>
            <person name="Weisblat D.A."/>
            <person name="Putnam N.H."/>
            <person name="Rokhsar D.S."/>
        </authorList>
    </citation>
    <scope>NUCLEOTIDE SEQUENCE</scope>
</reference>
<dbReference type="Gene3D" id="1.20.1560.10">
    <property type="entry name" value="ABC transporter type 1, transmembrane domain"/>
    <property type="match status" value="1"/>
</dbReference>
<dbReference type="Proteomes" id="UP000015101">
    <property type="component" value="Unassembled WGS sequence"/>
</dbReference>
<evidence type="ECO:0000256" key="4">
    <source>
        <dbReference type="ARBA" id="ARBA00022737"/>
    </source>
</evidence>
<evidence type="ECO:0000259" key="11">
    <source>
        <dbReference type="PROSITE" id="PS50929"/>
    </source>
</evidence>
<keyword evidence="2" id="KW-0813">Transport</keyword>
<dbReference type="CDD" id="cd18603">
    <property type="entry name" value="ABC_6TM_MRP1_2_3_6_D2_like"/>
    <property type="match status" value="1"/>
</dbReference>